<evidence type="ECO:0000256" key="9">
    <source>
        <dbReference type="ARBA" id="ARBA00074262"/>
    </source>
</evidence>
<evidence type="ECO:0000256" key="3">
    <source>
        <dbReference type="ARBA" id="ARBA00022692"/>
    </source>
</evidence>
<feature type="transmembrane region" description="Helical" evidence="11">
    <location>
        <begin position="415"/>
        <end position="433"/>
    </location>
</feature>
<comment type="similarity">
    <text evidence="1">Belongs to the patched family.</text>
</comment>
<evidence type="ECO:0000313" key="14">
    <source>
        <dbReference type="RefSeq" id="XP_007950123.1"/>
    </source>
</evidence>
<feature type="transmembrane region" description="Helical" evidence="11">
    <location>
        <begin position="770"/>
        <end position="789"/>
    </location>
</feature>
<evidence type="ECO:0000256" key="11">
    <source>
        <dbReference type="SAM" id="Phobius"/>
    </source>
</evidence>
<dbReference type="GO" id="GO:0097225">
    <property type="term" value="C:sperm midpiece"/>
    <property type="evidence" value="ECO:0007669"/>
    <property type="project" value="UniProtKB-ARBA"/>
</dbReference>
<feature type="transmembrane region" description="Helical" evidence="11">
    <location>
        <begin position="349"/>
        <end position="367"/>
    </location>
</feature>
<dbReference type="GeneID" id="103206475"/>
<evidence type="ECO:0000259" key="12">
    <source>
        <dbReference type="PROSITE" id="PS50156"/>
    </source>
</evidence>
<keyword evidence="5 11" id="KW-0472">Membrane</keyword>
<feature type="transmembrane region" description="Helical" evidence="11">
    <location>
        <begin position="453"/>
        <end position="472"/>
    </location>
</feature>
<evidence type="ECO:0000256" key="6">
    <source>
        <dbReference type="ARBA" id="ARBA00023180"/>
    </source>
</evidence>
<feature type="transmembrane region" description="Helical" evidence="11">
    <location>
        <begin position="828"/>
        <end position="847"/>
    </location>
</feature>
<keyword evidence="3 11" id="KW-0812">Transmembrane</keyword>
<feature type="transmembrane region" description="Helical" evidence="11">
    <location>
        <begin position="484"/>
        <end position="507"/>
    </location>
</feature>
<dbReference type="InterPro" id="IPR051697">
    <property type="entry name" value="Patched_domain-protein"/>
</dbReference>
<evidence type="ECO:0000256" key="5">
    <source>
        <dbReference type="ARBA" id="ARBA00023136"/>
    </source>
</evidence>
<gene>
    <name evidence="14" type="primary">PTCHD3</name>
</gene>
<feature type="transmembrane region" description="Helical" evidence="11">
    <location>
        <begin position="379"/>
        <end position="403"/>
    </location>
</feature>
<organism evidence="13 14">
    <name type="scientific">Orycteropus afer afer</name>
    <dbReference type="NCBI Taxonomy" id="1230840"/>
    <lineage>
        <taxon>Eukaryota</taxon>
        <taxon>Metazoa</taxon>
        <taxon>Chordata</taxon>
        <taxon>Craniata</taxon>
        <taxon>Vertebrata</taxon>
        <taxon>Euteleostomi</taxon>
        <taxon>Mammalia</taxon>
        <taxon>Eutheria</taxon>
        <taxon>Afrotheria</taxon>
        <taxon>Tubulidentata</taxon>
        <taxon>Orycteropodidae</taxon>
        <taxon>Orycteropus</taxon>
    </lineage>
</organism>
<reference evidence="14" key="1">
    <citation type="submission" date="2025-08" db="UniProtKB">
        <authorList>
            <consortium name="RefSeq"/>
        </authorList>
    </citation>
    <scope>IDENTIFICATION</scope>
</reference>
<dbReference type="FunFam" id="1.20.1640.10:FF:000013">
    <property type="entry name" value="PaTched Related family"/>
    <property type="match status" value="1"/>
</dbReference>
<sequence length="928" mass="105461">MNLPFSSKVVPEAESVQDTQERPQVGSGQLGPQLEPEEEGSESERPQSCERSVGPKLVLVGQCSTNNRSTTQATESKKPPIHTDCLEAPLKLVFQRLGWVVGSHPWFFLLGSLLLTALLSTGFVHLPKDKKENLEEQYSPIGSPAKRERFFVQGHFTTNDSLRFSATRKSTESNFATIVVVSNTATLLEPDIFSEINKLDRAVKALFVVQENGTLIQYPQVCAKFMGHCVSSNPLLAIWQLKRDFNLRNITFPIYNFNHQFIHLTRIVGGNVLGERKEKNQVLLASKAMRLQYYLQTERAEDNEKSQMWLIHFLNQFTDMKKGLALKRIQAVYFTSLSRQLEFEATTESVVPLFHLAYLLIILFAIISCCRFDCVQNKMWVGAFGMISVALAVVSGFGLMLYIGVPFVTIVANSPFLILGVGVDDMFIMISAWQKTNLMDNIRQRLSNVYSKVAVSITITTITNILAFYTGIMTSFRSIQYFCIYTGTTLLFCYFYNIICFGAVLALDGKREVICLNWLQKPESPDQKCFSLKRACCVPLGSLPDEHGSGIHPINLFFRDYFGPFLISTKSKFFVVLLYLLYIISSIYGCFQVQEGLDVRNLASDDSYVTPYFDVDEEYFSEYGPMVMVVVTQHVDYWNQDVRQKLEKCMIEFENNEYVAKNLTEFWLRTYVQYMEEARQDINDQNTFVNNIPIFLRNFSNFIYDINITSSNEIISSRAFIQTRGISSPSNKKIMLQQFRGIAGKCEVPLLVYNQAFIYYDQYDVIVENTIRSVIVASLAMLIVSLLLIPHPVCSLWVTFAISSVVVGVTGFMAYWNVNLDSISMMNLVICIGFSFDFSAHICYAFVSSSKPSENQKAIEALYLLGYPVLQSAVSTVIGVCVLYTSNAYIFRTFFKVIFLVMVFGAIHGLIFIPVFLTIFWKLWLNVH</sequence>
<keyword evidence="6" id="KW-0325">Glycoprotein</keyword>
<dbReference type="InterPro" id="IPR000731">
    <property type="entry name" value="SSD"/>
</dbReference>
<dbReference type="GO" id="GO:0016020">
    <property type="term" value="C:membrane"/>
    <property type="evidence" value="ECO:0007669"/>
    <property type="project" value="InterPro"/>
</dbReference>
<keyword evidence="13" id="KW-1185">Reference proteome</keyword>
<evidence type="ECO:0000256" key="1">
    <source>
        <dbReference type="ARBA" id="ARBA00005585"/>
    </source>
</evidence>
<dbReference type="PROSITE" id="PS50156">
    <property type="entry name" value="SSD"/>
    <property type="match status" value="1"/>
</dbReference>
<keyword evidence="2" id="KW-1003">Cell membrane</keyword>
<dbReference type="OrthoDB" id="6510177at2759"/>
<feature type="transmembrane region" description="Helical" evidence="11">
    <location>
        <begin position="867"/>
        <end position="885"/>
    </location>
</feature>
<keyword evidence="4 11" id="KW-1133">Transmembrane helix</keyword>
<dbReference type="SUPFAM" id="SSF82866">
    <property type="entry name" value="Multidrug efflux transporter AcrB transmembrane domain"/>
    <property type="match status" value="2"/>
</dbReference>
<feature type="transmembrane region" description="Helical" evidence="11">
    <location>
        <begin position="897"/>
        <end position="921"/>
    </location>
</feature>
<evidence type="ECO:0000256" key="8">
    <source>
        <dbReference type="ARBA" id="ARBA00060429"/>
    </source>
</evidence>
<dbReference type="RefSeq" id="XP_007950123.1">
    <property type="nucleotide sequence ID" value="XM_007951932.1"/>
</dbReference>
<protein>
    <recommendedName>
        <fullName evidence="9">Patched domain-containing protein 3</fullName>
    </recommendedName>
</protein>
<evidence type="ECO:0000256" key="2">
    <source>
        <dbReference type="ARBA" id="ARBA00022475"/>
    </source>
</evidence>
<dbReference type="PANTHER" id="PTHR10796">
    <property type="entry name" value="PATCHED-RELATED"/>
    <property type="match status" value="1"/>
</dbReference>
<evidence type="ECO:0000256" key="4">
    <source>
        <dbReference type="ARBA" id="ARBA00022989"/>
    </source>
</evidence>
<dbReference type="AlphaFoldDB" id="A0A8B7AQ76"/>
<comment type="subcellular location">
    <subcellularLocation>
        <location evidence="8">Cell projection</location>
        <location evidence="8">Cilium</location>
        <location evidence="8">Flagellum membrane</location>
        <topology evidence="8">Multi-pass membrane protein</topology>
    </subcellularLocation>
</comment>
<dbReference type="PANTHER" id="PTHR10796:SF60">
    <property type="entry name" value="PATCHED DOMAIN-CONTAINING PROTEIN 3"/>
    <property type="match status" value="1"/>
</dbReference>
<evidence type="ECO:0000313" key="13">
    <source>
        <dbReference type="Proteomes" id="UP000694850"/>
    </source>
</evidence>
<dbReference type="CTD" id="374308"/>
<dbReference type="Pfam" id="PF02460">
    <property type="entry name" value="Patched"/>
    <property type="match status" value="1"/>
</dbReference>
<proteinExistence type="inferred from homology"/>
<accession>A0A8B7AQ76</accession>
<dbReference type="Gene3D" id="1.20.1640.10">
    <property type="entry name" value="Multidrug efflux transporter AcrB transmembrane domain"/>
    <property type="match status" value="2"/>
</dbReference>
<dbReference type="Proteomes" id="UP000694850">
    <property type="component" value="Unplaced"/>
</dbReference>
<feature type="domain" description="SSD" evidence="12">
    <location>
        <begin position="350"/>
        <end position="507"/>
    </location>
</feature>
<feature type="transmembrane region" description="Helical" evidence="11">
    <location>
        <begin position="795"/>
        <end position="816"/>
    </location>
</feature>
<evidence type="ECO:0000256" key="10">
    <source>
        <dbReference type="SAM" id="MobiDB-lite"/>
    </source>
</evidence>
<name>A0A8B7AQ76_ORYAF</name>
<comment type="function">
    <text evidence="7">May play a role in sperm development or sperm function. However, does not appear to have an essential role in spermatogenesis or male fertility.</text>
</comment>
<dbReference type="InterPro" id="IPR003392">
    <property type="entry name" value="PTHD_SSD"/>
</dbReference>
<feature type="region of interest" description="Disordered" evidence="10">
    <location>
        <begin position="1"/>
        <end position="52"/>
    </location>
</feature>
<evidence type="ECO:0000256" key="7">
    <source>
        <dbReference type="ARBA" id="ARBA00057027"/>
    </source>
</evidence>